<feature type="domain" description="Integrase catalytic" evidence="1">
    <location>
        <begin position="142"/>
        <end position="318"/>
    </location>
</feature>
<gene>
    <name evidence="2" type="ORF">LIER_11854</name>
</gene>
<dbReference type="PANTHER" id="PTHR37984:SF5">
    <property type="entry name" value="PROTEIN NYNRIN-LIKE"/>
    <property type="match status" value="1"/>
</dbReference>
<organism evidence="2 3">
    <name type="scientific">Lithospermum erythrorhizon</name>
    <name type="common">Purple gromwell</name>
    <name type="synonym">Lithospermum officinale var. erythrorhizon</name>
    <dbReference type="NCBI Taxonomy" id="34254"/>
    <lineage>
        <taxon>Eukaryota</taxon>
        <taxon>Viridiplantae</taxon>
        <taxon>Streptophyta</taxon>
        <taxon>Embryophyta</taxon>
        <taxon>Tracheophyta</taxon>
        <taxon>Spermatophyta</taxon>
        <taxon>Magnoliopsida</taxon>
        <taxon>eudicotyledons</taxon>
        <taxon>Gunneridae</taxon>
        <taxon>Pentapetalae</taxon>
        <taxon>asterids</taxon>
        <taxon>lamiids</taxon>
        <taxon>Boraginales</taxon>
        <taxon>Boraginaceae</taxon>
        <taxon>Boraginoideae</taxon>
        <taxon>Lithospermeae</taxon>
        <taxon>Lithospermum</taxon>
    </lineage>
</organism>
<proteinExistence type="predicted"/>
<reference evidence="2 3" key="1">
    <citation type="submission" date="2024-01" db="EMBL/GenBank/DDBJ databases">
        <title>The complete chloroplast genome sequence of Lithospermum erythrorhizon: insights into the phylogenetic relationship among Boraginaceae species and the maternal lineages of purple gromwells.</title>
        <authorList>
            <person name="Okada T."/>
            <person name="Watanabe K."/>
        </authorList>
    </citation>
    <scope>NUCLEOTIDE SEQUENCE [LARGE SCALE GENOMIC DNA]</scope>
</reference>
<dbReference type="PANTHER" id="PTHR37984">
    <property type="entry name" value="PROTEIN CBG26694"/>
    <property type="match status" value="1"/>
</dbReference>
<accession>A0AAV3PR86</accession>
<evidence type="ECO:0000259" key="1">
    <source>
        <dbReference type="PROSITE" id="PS50994"/>
    </source>
</evidence>
<dbReference type="Pfam" id="PF00665">
    <property type="entry name" value="rve"/>
    <property type="match status" value="1"/>
</dbReference>
<dbReference type="InterPro" id="IPR012337">
    <property type="entry name" value="RNaseH-like_sf"/>
</dbReference>
<comment type="caution">
    <text evidence="2">The sequence shown here is derived from an EMBL/GenBank/DDBJ whole genome shotgun (WGS) entry which is preliminary data.</text>
</comment>
<dbReference type="Gene3D" id="3.30.420.10">
    <property type="entry name" value="Ribonuclease H-like superfamily/Ribonuclease H"/>
    <property type="match status" value="1"/>
</dbReference>
<dbReference type="AlphaFoldDB" id="A0AAV3PR86"/>
<protein>
    <recommendedName>
        <fullName evidence="1">Integrase catalytic domain-containing protein</fullName>
    </recommendedName>
</protein>
<dbReference type="PROSITE" id="PS50994">
    <property type="entry name" value="INTEGRASE"/>
    <property type="match status" value="1"/>
</dbReference>
<evidence type="ECO:0000313" key="3">
    <source>
        <dbReference type="Proteomes" id="UP001454036"/>
    </source>
</evidence>
<dbReference type="GO" id="GO:0003676">
    <property type="term" value="F:nucleic acid binding"/>
    <property type="evidence" value="ECO:0007669"/>
    <property type="project" value="InterPro"/>
</dbReference>
<name>A0AAV3PR86_LITER</name>
<dbReference type="EMBL" id="BAABME010002227">
    <property type="protein sequence ID" value="GAA0153676.1"/>
    <property type="molecule type" value="Genomic_DNA"/>
</dbReference>
<dbReference type="InterPro" id="IPR001584">
    <property type="entry name" value="Integrase_cat-core"/>
</dbReference>
<dbReference type="SUPFAM" id="SSF53098">
    <property type="entry name" value="Ribonuclease H-like"/>
    <property type="match status" value="1"/>
</dbReference>
<dbReference type="Proteomes" id="UP001454036">
    <property type="component" value="Unassembled WGS sequence"/>
</dbReference>
<evidence type="ECO:0000313" key="2">
    <source>
        <dbReference type="EMBL" id="GAA0153676.1"/>
    </source>
</evidence>
<dbReference type="GO" id="GO:0015074">
    <property type="term" value="P:DNA integration"/>
    <property type="evidence" value="ECO:0007669"/>
    <property type="project" value="InterPro"/>
</dbReference>
<sequence length="319" mass="36464">MCTHFTSFNNSCPKDFYPLPCPRRLVDGNAGHEREENEEVDQLSRLSITYYSELPEGVYVEMCNQPIYEEVSVRNMTSVGFEDWRISIIQYLKYKLLLADKSWRKYTKVGAEVILEPDRWPLRLLHQALGECPSTTRLHLDPSSKPNFFRIDLVGKLPKAKGGVEFVIVAVDYFSKWVEAVPLKNTRGKEVTHFLWKNILRRFGIPKILVSDNGPQFEGQVVANCCEKFGIKHRFAPVYYPQYPQSNGQVEVMNCIIFKEIKKNLIQSGKGGGSWVEELSTVLWSFRSTLNQATGEAPFSHVYGTEAVLPAEVGLPTYR</sequence>
<dbReference type="InterPro" id="IPR050951">
    <property type="entry name" value="Retrovirus_Pol_polyprotein"/>
</dbReference>
<keyword evidence="3" id="KW-1185">Reference proteome</keyword>
<dbReference type="InterPro" id="IPR036397">
    <property type="entry name" value="RNaseH_sf"/>
</dbReference>